<dbReference type="GO" id="GO:0006886">
    <property type="term" value="P:intracellular protein transport"/>
    <property type="evidence" value="ECO:0007669"/>
    <property type="project" value="InterPro"/>
</dbReference>
<dbReference type="EMBL" id="OU898281">
    <property type="protein sequence ID" value="CAG9836884.1"/>
    <property type="molecule type" value="Genomic_DNA"/>
</dbReference>
<organism evidence="3 4">
    <name type="scientific">Diabrotica balteata</name>
    <name type="common">Banded cucumber beetle</name>
    <dbReference type="NCBI Taxonomy" id="107213"/>
    <lineage>
        <taxon>Eukaryota</taxon>
        <taxon>Metazoa</taxon>
        <taxon>Ecdysozoa</taxon>
        <taxon>Arthropoda</taxon>
        <taxon>Hexapoda</taxon>
        <taxon>Insecta</taxon>
        <taxon>Pterygota</taxon>
        <taxon>Neoptera</taxon>
        <taxon>Endopterygota</taxon>
        <taxon>Coleoptera</taxon>
        <taxon>Polyphaga</taxon>
        <taxon>Cucujiformia</taxon>
        <taxon>Chrysomeloidea</taxon>
        <taxon>Chrysomelidae</taxon>
        <taxon>Galerucinae</taxon>
        <taxon>Diabroticina</taxon>
        <taxon>Diabroticites</taxon>
        <taxon>Diabrotica</taxon>
    </lineage>
</organism>
<dbReference type="InterPro" id="IPR010911">
    <property type="entry name" value="Rab_BD"/>
</dbReference>
<dbReference type="PROSITE" id="PS50916">
    <property type="entry name" value="RABBD"/>
    <property type="match status" value="1"/>
</dbReference>
<evidence type="ECO:0000313" key="3">
    <source>
        <dbReference type="EMBL" id="CAG9836884.1"/>
    </source>
</evidence>
<name>A0A9N9T1Z3_DIABA</name>
<dbReference type="AlphaFoldDB" id="A0A9N9T1Z3"/>
<gene>
    <name evidence="3" type="ORF">DIABBA_LOCUS9929</name>
</gene>
<evidence type="ECO:0000259" key="2">
    <source>
        <dbReference type="PROSITE" id="PS50916"/>
    </source>
</evidence>
<accession>A0A9N9T1Z3</accession>
<feature type="region of interest" description="Disordered" evidence="1">
    <location>
        <begin position="1"/>
        <end position="35"/>
    </location>
</feature>
<protein>
    <recommendedName>
        <fullName evidence="2">RabBD domain-containing protein</fullName>
    </recommendedName>
</protein>
<proteinExistence type="predicted"/>
<dbReference type="Proteomes" id="UP001153709">
    <property type="component" value="Chromosome 6"/>
</dbReference>
<keyword evidence="4" id="KW-1185">Reference proteome</keyword>
<sequence length="82" mass="8348">MSCCDDSKAGAAPASATASGSASMPPVSGAFGVPGECGEAPDPVVAAAMLEATQLTDSEREIILGVLGRDELLRREQQMRVL</sequence>
<dbReference type="OrthoDB" id="6777356at2759"/>
<evidence type="ECO:0000256" key="1">
    <source>
        <dbReference type="SAM" id="MobiDB-lite"/>
    </source>
</evidence>
<reference evidence="3" key="1">
    <citation type="submission" date="2022-01" db="EMBL/GenBank/DDBJ databases">
        <authorList>
            <person name="King R."/>
        </authorList>
    </citation>
    <scope>NUCLEOTIDE SEQUENCE</scope>
</reference>
<dbReference type="GO" id="GO:0031267">
    <property type="term" value="F:small GTPase binding"/>
    <property type="evidence" value="ECO:0007669"/>
    <property type="project" value="InterPro"/>
</dbReference>
<feature type="compositionally biased region" description="Low complexity" evidence="1">
    <location>
        <begin position="9"/>
        <end position="23"/>
    </location>
</feature>
<feature type="domain" description="RabBD" evidence="2">
    <location>
        <begin position="49"/>
        <end position="82"/>
    </location>
</feature>
<evidence type="ECO:0000313" key="4">
    <source>
        <dbReference type="Proteomes" id="UP001153709"/>
    </source>
</evidence>